<dbReference type="InterPro" id="IPR013126">
    <property type="entry name" value="Hsp_70_fam"/>
</dbReference>
<dbReference type="VEuPathDB" id="AmoebaDB:ENU1_088390"/>
<dbReference type="Gene3D" id="2.60.34.10">
    <property type="entry name" value="Substrate Binding Domain Of DNAk, Chain A, domain 1"/>
    <property type="match status" value="1"/>
</dbReference>
<keyword evidence="2 3" id="KW-0067">ATP-binding</keyword>
<dbReference type="PROSITE" id="PS01036">
    <property type="entry name" value="HSP70_3"/>
    <property type="match status" value="1"/>
</dbReference>
<dbReference type="GeneID" id="20073332"/>
<dbReference type="SUPFAM" id="SSF100920">
    <property type="entry name" value="Heat shock protein 70kD (HSP70), peptide-binding domain"/>
    <property type="match status" value="1"/>
</dbReference>
<dbReference type="AlphaFoldDB" id="K2HCN4"/>
<reference evidence="4 5" key="1">
    <citation type="submission" date="2011-11" db="EMBL/GenBank/DDBJ databases">
        <authorList>
            <person name="Hannick L."/>
            <person name="Karamycheva S."/>
            <person name="Lorenzi H."/>
            <person name="Caler E."/>
        </authorList>
    </citation>
    <scope>NUCLEOTIDE SEQUENCE [LARGE SCALE GENOMIC DNA]</scope>
    <source>
        <strain evidence="4 5">P19</strain>
    </source>
</reference>
<evidence type="ECO:0000256" key="3">
    <source>
        <dbReference type="RuleBase" id="RU003322"/>
    </source>
</evidence>
<organism evidence="4 5">
    <name type="scientific">Entamoeba nuttalli (strain P19)</name>
    <name type="common">Amoeba</name>
    <dbReference type="NCBI Taxonomy" id="1076696"/>
    <lineage>
        <taxon>Eukaryota</taxon>
        <taxon>Amoebozoa</taxon>
        <taxon>Evosea</taxon>
        <taxon>Archamoebae</taxon>
        <taxon>Mastigamoebida</taxon>
        <taxon>Entamoebidae</taxon>
        <taxon>Entamoeba</taxon>
    </lineage>
</organism>
<evidence type="ECO:0000256" key="2">
    <source>
        <dbReference type="ARBA" id="ARBA00022840"/>
    </source>
</evidence>
<proteinExistence type="inferred from homology"/>
<name>K2HCN4_ENTNP</name>
<dbReference type="SUPFAM" id="SSF53067">
    <property type="entry name" value="Actin-like ATPase domain"/>
    <property type="match status" value="2"/>
</dbReference>
<dbReference type="GO" id="GO:0140662">
    <property type="term" value="F:ATP-dependent protein folding chaperone"/>
    <property type="evidence" value="ECO:0007669"/>
    <property type="project" value="InterPro"/>
</dbReference>
<gene>
    <name evidence="4" type="ORF">ENU1_088390</name>
</gene>
<keyword evidence="1 3" id="KW-0547">Nucleotide-binding</keyword>
<evidence type="ECO:0000256" key="1">
    <source>
        <dbReference type="ARBA" id="ARBA00022741"/>
    </source>
</evidence>
<dbReference type="OrthoDB" id="29865at2759"/>
<dbReference type="PANTHER" id="PTHR19375">
    <property type="entry name" value="HEAT SHOCK PROTEIN 70KDA"/>
    <property type="match status" value="1"/>
</dbReference>
<evidence type="ECO:0000313" key="4">
    <source>
        <dbReference type="EMBL" id="EKE40509.1"/>
    </source>
</evidence>
<protein>
    <submittedName>
        <fullName evidence="4">Heat shock protein 70, putative</fullName>
    </submittedName>
</protein>
<dbReference type="OMA" id="INAKHEL"/>
<dbReference type="Pfam" id="PF00012">
    <property type="entry name" value="HSP70"/>
    <property type="match status" value="1"/>
</dbReference>
<dbReference type="InterPro" id="IPR043129">
    <property type="entry name" value="ATPase_NBD"/>
</dbReference>
<dbReference type="Proteomes" id="UP000006769">
    <property type="component" value="Unassembled WGS sequence"/>
</dbReference>
<accession>K2HCN4</accession>
<dbReference type="Gene3D" id="3.90.640.10">
    <property type="entry name" value="Actin, Chain A, domain 4"/>
    <property type="match status" value="1"/>
</dbReference>
<keyword evidence="4" id="KW-0346">Stress response</keyword>
<dbReference type="InterPro" id="IPR018181">
    <property type="entry name" value="Heat_shock_70_CS"/>
</dbReference>
<comment type="similarity">
    <text evidence="3">Belongs to the heat shock protein 70 family.</text>
</comment>
<dbReference type="Gene3D" id="3.30.420.40">
    <property type="match status" value="2"/>
</dbReference>
<dbReference type="InterPro" id="IPR029047">
    <property type="entry name" value="HSP70_peptide-bd_sf"/>
</dbReference>
<dbReference type="RefSeq" id="XP_008857156.1">
    <property type="nucleotide sequence ID" value="XM_008858934.1"/>
</dbReference>
<dbReference type="EMBL" id="JH926659">
    <property type="protein sequence ID" value="EKE40509.1"/>
    <property type="molecule type" value="Genomic_DNA"/>
</dbReference>
<sequence length="561" mass="62914">MTENVFVGIDFGTTYSSIGYCVGKTGKINIINDDNSEQFIPSTIEIFNGQITTVGVNPIQENEGTQILSDSKTFLGKTLQGIKKEHQKKIIERGGEIFYRINGSNNLISVKTVARSILKKLKDLCCEKLKIDKKTIINPVITIPAGFNQKQRQAISQIAKEININPTFIHEPTAAALYYFDINKDKIEKLTKLLVFDFGGGTLDITCIEMKLNTEGKPVFDILCTNGNNELGGNNFDENLYNAILKMIKQEDYIKTQSMSSSEFKKTLRSSVIKAKYELSRYNETTILIPNTAICDDDNSDDSTFDEKEIKVTRELFDDINSSEYKKAMDLIDSALDMAKLQSNDIDKVLLVGGSSCIPKVKDLIQKKFGKEKIIQGISPLTAVVFGAVVYSREKSITINEVLPKDIKIERFDGTTITIFKANEKLPLKRTIPITPSEDNAESIKISLYEGNYSVASMNDLVDEIVFSNLAKVSINDAYIEMTFECDKSGSLKISIIDFNNDYEQQVHIRTKINFTRKQDVFNPIEEHLQFINEDDVKNPYNNAISPVSSTNPSMGSISYS</sequence>
<evidence type="ECO:0000313" key="5">
    <source>
        <dbReference type="Proteomes" id="UP000006769"/>
    </source>
</evidence>
<dbReference type="GO" id="GO:0005524">
    <property type="term" value="F:ATP binding"/>
    <property type="evidence" value="ECO:0007669"/>
    <property type="project" value="UniProtKB-KW"/>
</dbReference>
<dbReference type="PRINTS" id="PR00301">
    <property type="entry name" value="HEATSHOCK70"/>
</dbReference>